<feature type="region of interest" description="Disordered" evidence="1">
    <location>
        <begin position="133"/>
        <end position="162"/>
    </location>
</feature>
<dbReference type="AlphaFoldDB" id="A0A0F9VRU8"/>
<evidence type="ECO:0000313" key="2">
    <source>
        <dbReference type="EMBL" id="KKN68493.1"/>
    </source>
</evidence>
<sequence length="215" mass="23702">MTDLAVVNQVADLEKLFKPKPILQELGSNVKVMLADAKGMTVNSEASGKLATERGQAAKALVDSLEIQRKEIVDPMTKHTRTINQMFKGPRDDAQATVDTLEEKVSYYTDQKNRKVEEVAAQERKRIGKNYGAQVKRAESSGHAAPPPPPMPEATKQTVEGSKQKSVWEYEVLEINRIPAKYLEVKHGKILQGLADGEEIPGIKASKKTSTSFTT</sequence>
<reference evidence="2" key="1">
    <citation type="journal article" date="2015" name="Nature">
        <title>Complex archaea that bridge the gap between prokaryotes and eukaryotes.</title>
        <authorList>
            <person name="Spang A."/>
            <person name="Saw J.H."/>
            <person name="Jorgensen S.L."/>
            <person name="Zaremba-Niedzwiedzka K."/>
            <person name="Martijn J."/>
            <person name="Lind A.E."/>
            <person name="van Eijk R."/>
            <person name="Schleper C."/>
            <person name="Guy L."/>
            <person name="Ettema T.J."/>
        </authorList>
    </citation>
    <scope>NUCLEOTIDE SEQUENCE</scope>
</reference>
<proteinExistence type="predicted"/>
<gene>
    <name evidence="2" type="ORF">LCGC14_0451290</name>
</gene>
<protein>
    <submittedName>
        <fullName evidence="2">Uncharacterized protein</fullName>
    </submittedName>
</protein>
<evidence type="ECO:0000256" key="1">
    <source>
        <dbReference type="SAM" id="MobiDB-lite"/>
    </source>
</evidence>
<name>A0A0F9VRU8_9ZZZZ</name>
<organism evidence="2">
    <name type="scientific">marine sediment metagenome</name>
    <dbReference type="NCBI Taxonomy" id="412755"/>
    <lineage>
        <taxon>unclassified sequences</taxon>
        <taxon>metagenomes</taxon>
        <taxon>ecological metagenomes</taxon>
    </lineage>
</organism>
<accession>A0A0F9VRU8</accession>
<dbReference type="EMBL" id="LAZR01000448">
    <property type="protein sequence ID" value="KKN68493.1"/>
    <property type="molecule type" value="Genomic_DNA"/>
</dbReference>
<comment type="caution">
    <text evidence="2">The sequence shown here is derived from an EMBL/GenBank/DDBJ whole genome shotgun (WGS) entry which is preliminary data.</text>
</comment>